<protein>
    <submittedName>
        <fullName evidence="1">Uncharacterized protein</fullName>
    </submittedName>
</protein>
<organism evidence="1">
    <name type="scientific">Anguilla anguilla</name>
    <name type="common">European freshwater eel</name>
    <name type="synonym">Muraena anguilla</name>
    <dbReference type="NCBI Taxonomy" id="7936"/>
    <lineage>
        <taxon>Eukaryota</taxon>
        <taxon>Metazoa</taxon>
        <taxon>Chordata</taxon>
        <taxon>Craniata</taxon>
        <taxon>Vertebrata</taxon>
        <taxon>Euteleostomi</taxon>
        <taxon>Actinopterygii</taxon>
        <taxon>Neopterygii</taxon>
        <taxon>Teleostei</taxon>
        <taxon>Anguilliformes</taxon>
        <taxon>Anguillidae</taxon>
        <taxon>Anguilla</taxon>
    </lineage>
</organism>
<accession>A0A0E9XAW8</accession>
<name>A0A0E9XAW8_ANGAN</name>
<dbReference type="EMBL" id="GBXM01009597">
    <property type="protein sequence ID" value="JAH98980.1"/>
    <property type="molecule type" value="Transcribed_RNA"/>
</dbReference>
<reference evidence="1" key="2">
    <citation type="journal article" date="2015" name="Fish Shellfish Immunol.">
        <title>Early steps in the European eel (Anguilla anguilla)-Vibrio vulnificus interaction in the gills: Role of the RtxA13 toxin.</title>
        <authorList>
            <person name="Callol A."/>
            <person name="Pajuelo D."/>
            <person name="Ebbesson L."/>
            <person name="Teles M."/>
            <person name="MacKenzie S."/>
            <person name="Amaro C."/>
        </authorList>
    </citation>
    <scope>NUCLEOTIDE SEQUENCE</scope>
</reference>
<reference evidence="1" key="1">
    <citation type="submission" date="2014-11" db="EMBL/GenBank/DDBJ databases">
        <authorList>
            <person name="Amaro Gonzalez C."/>
        </authorList>
    </citation>
    <scope>NUCLEOTIDE SEQUENCE</scope>
</reference>
<dbReference type="AlphaFoldDB" id="A0A0E9XAW8"/>
<proteinExistence type="predicted"/>
<evidence type="ECO:0000313" key="1">
    <source>
        <dbReference type="EMBL" id="JAH98980.1"/>
    </source>
</evidence>
<sequence>MMAVISLHRGYSDYYSKINIVRKRAFTGPDTANSLFALSFPTRPHTATLSCLPYVNSGIPLNKPYDN</sequence>